<feature type="domain" description="LysM" evidence="2">
    <location>
        <begin position="1508"/>
        <end position="1533"/>
    </location>
</feature>
<keyword evidence="4" id="KW-1185">Reference proteome</keyword>
<reference evidence="3 4" key="1">
    <citation type="submission" date="2024-06" db="EMBL/GenBank/DDBJ databases">
        <authorList>
            <person name="Kaempfer P."/>
            <person name="Viver T."/>
        </authorList>
    </citation>
    <scope>NUCLEOTIDE SEQUENCE [LARGE SCALE GENOMIC DNA]</scope>
    <source>
        <strain evidence="3 4">ST-64</strain>
    </source>
</reference>
<evidence type="ECO:0000256" key="1">
    <source>
        <dbReference type="SAM" id="MobiDB-lite"/>
    </source>
</evidence>
<evidence type="ECO:0000313" key="4">
    <source>
        <dbReference type="Proteomes" id="UP001629244"/>
    </source>
</evidence>
<dbReference type="Pfam" id="PF01476">
    <property type="entry name" value="LysM"/>
    <property type="match status" value="1"/>
</dbReference>
<dbReference type="RefSeq" id="WP_408078956.1">
    <property type="nucleotide sequence ID" value="NZ_JBELQC010000002.1"/>
</dbReference>
<organism evidence="3 4">
    <name type="scientific">Sphingomonas plantiphila</name>
    <dbReference type="NCBI Taxonomy" id="3163295"/>
    <lineage>
        <taxon>Bacteria</taxon>
        <taxon>Pseudomonadati</taxon>
        <taxon>Pseudomonadota</taxon>
        <taxon>Alphaproteobacteria</taxon>
        <taxon>Sphingomonadales</taxon>
        <taxon>Sphingomonadaceae</taxon>
        <taxon>Sphingomonas</taxon>
    </lineage>
</organism>
<dbReference type="EMBL" id="JBELQC010000002">
    <property type="protein sequence ID" value="MFL9841856.1"/>
    <property type="molecule type" value="Genomic_DNA"/>
</dbReference>
<dbReference type="Proteomes" id="UP001629244">
    <property type="component" value="Unassembled WGS sequence"/>
</dbReference>
<sequence length="4083" mass="434632">MAVADIRAALDQVRGLGAVTPATPNWGRYATALALAELNVGAGAPGEDSATAWLQWSQSFQAQLWTFRLTGRSIGEEGGAEFALAVTPPGGTAETPISTLFPGLPPSLSSPQDANAQGGGLMVQPSEVGLLKVTSARIVVAVHVAGGGLTARFEARLVIAGSRLERYAAFLGSAPLPLTGTLEFEGRANLPPLLNLTAAATAMLDIAALRIGPVGLLLCTDTIEPDVESGSPSYASTIFLYADATLAGVPDRVRFTAQLLAGDFAWQLEAGFEKTLTVSRALNILSALLPHEQPTGFTLPDGLQPLDQFGLDHLEIDITPPAIGQAPRILRVGGQLVSTSEWDLPVPYVKLKQVGVEFSYVPGLGFPVGTVWGQLQLGEKRGAGDLPSATPVASITTSVAFPDMTLRGELDAPLALPIANYLKLYFPEPIASLGADLKVETLEVAARIPERSFMADAAVSGVWKIDADIVVFSLDRMTFRINADQDGVAGELSAVTTVEPKTEGAGKLALLTSAAYPGDGSWEFDTRLLQPLDLKDMVKTFTGWSRTWFPEARVTDFSAFYSTAPGKPFAVDATLAMFVEQRLLDTDIRVLFHAWIQRRATGPAPAGGGAVPTVLEGGLEFTTHINEFAVGGALSFADREKTWAFMIGWKGAQLTATVKYIGTGDDRHQVLAVRMGGMTLGSIVEYFVGLANPNANFRLAPPWDFLNGIDLDRFELQLDRRNSTIRLTYDVHVDAGFAAVRKVGIVYDRAQGQGSVRLLVEGQVLGQDYAGADALEWDAVKDDPPALPGKGQALFDLRYFGIGQRIALAQPEVRFTSIAESVNLLGRNMAEPTEPASGLPVSDTSGIRFDASRQWLFGLDCTIMDTVALKLILRDPDLYGIQVGLGGARAGSLAGLSFDLYYRKVTAEVGVFHAQLQVPDAFRQLQLGAASFTLGTIAVDVFTNGNFKVDLGFPHNRDFSNSFALEITYFNGQGGIYLGLLDGATSDRIPRITNGTFSPVLELGVGLSIGAGRTFRKGPLNATLTLNVVGILEGVLGWFNPTDRSQAPALYYWARGTVGIVGTLQGKVDFSVVSVLVTLEIGAYATLTLEAFAPTNVTVEVEARAEASVKVWFVRLHFTYDIKLSASFELASGGQAPWRLAAGQSDRTRLRLMSDAHVPARRRGETLAAIGRATVARGGAARNGVVDADGGWWLDFDIDRGVFPDGAQHAVKMMITPALTVADVPIEWGAAPLANASDEEGRAFFAALGDAQPKRRVVFLLTAETAVPPDARTLADTHLQSVAASAQANTPEETPFAVLSEAVFRWVLAAAGYLAENVEDPAPLVPLGALIEIVEQLALPQAIAQGFSLYSIDRFLSHNLHLFVGAAPPEESLNQSVVPFALPPQLVWTWHDPAHEAEGAHTRDFSTFRPIDQAYQDAVRHYFDRLDPREASARAADRRPRSDNGPVETFASMVFRDYFLLLAKATTQALRDHLAAYPISFTKEDTLRKVALRFPRQPAAWTGVEGATFETIAAHFGISVSELRALNPHLAVPAAGERVMLELGMSVQAVAESAAGWPVTPGKEVALPDFVAEVRAGDTLASLAARFNITDTKPWFESALATTPHLLRPGAAIAMSEFTYPEPLELEPRTAAAALYVRLGHRPEAHLTERVAWYAGAIVALNPKMTDLAAEESILVPRHFDDLEKPEFWPVLAGDTIEGIAAALCFTYDRVHGSAFDAWHLEFYQLNSAGTYSVLPRDTVAVVAPGDTLATLAERLLLDRVSAAFRGLVSSGDILQPLAAVPVRGAKFITTEGTLLDNAQSAGLPLEAFALCAEKIEGLLEVRTDRTLHLHDVPVLDLETLVGRLHQPSVAASVAGQISRFMLHGLRLPAPPDGDNAAGEMTALFDLIGQQIAGPEPSEGGPDAIRLNLKVSSNLELPWLTFAVNRVLGEGERIDTFEAGIDGSATALNKGLASSARADGTLPPGMIVTTDLAGAIELKLREEHLRAYPATTLRPLLAGPGLRALPAYRELPVRYPVTHMIRWRAVNPPRFAVTPPALAHPSLWLLSDDLRATARDGATGYGFDLLQAGANASVPAVPVASWSWATAIDVVVQRIPGAADTLELIGADPDDRQRLAQLLVHLGQIETDEGGIKPSSDMPILDLAWSLSPGAGMTNGLTSEAFDRDASFLIKANLSTETRSGRTEAIADAAEARDHFASLASDQVAHFLTLVWECSVVGGGGYWLRLERPGGAALLPEAAFDQHGRATLTLIVQLDSQTKAKDADRTLHSFSNAAIVGDAVDPGSAMLYAVADAAGPTQRQATLGPGEVGFGLDLKRPDEERAASADDRTRQLYSITGYSLVEDAQGREGQPLAPQLARADDGTPDSDRWSMIRTIPIHRFRRSKLPDVPGFPPAASDPYAGIARDAEPAEIAIWFNDLFGNRTAAGAQHTLRLPLRYRDPLAGPGSWPATTLTYEVLGGAGDPARLVARATFQPADLQPSAGQAAQGVAAFAGRQAEQFGQLWYQVAQPEIKATLHTTLMVAADGKPQPLATGIAPLRNYLAASYLYARACAAGTDVRVPATSGAPCTPASLRTRFGTDADALASANAGVRVEDIFQQATVQVPEFAVADGKSTMRALAPAGCDPEVMIADPSNLALPLREKAVLATDKRWVPIPVPGAADAPVPSLAQLLDGFHTTLEDLAKHNANVVVFAAGARLNYNDFIVTIPLSGDDSIPTLEQVRAAFVAKKASPTLLQILQANADVPGILRAGASLATCCYRVGTGETLASIAASIRQPELHKRNIDTAGMFAPGAPILLRVRSIAGAGRTLERLAFEHGVPATDIFLFNADAPLRDGGAALPGRAAWPADLRLPCTIRAGDTLAAIASRTSAPDALSIVRLNARLPGILRAGLSLSLGGVETQVEADESFEAFAARAGGTIDALAAKIAYDSSTLTAGALIIVPPARTPAMGDWTPAAIAEPWGVNPASWMAANAAMPGLLLAGATIRAEVGDAIETVAPDDSFAALLGRFKARGIDVTVEALLRANASVGFIRADALYLIPPADALLEAELGTGAVLPDRAIFPVRAALRIERPIDLCAANAPEGPDPIATVETPLSPLRLAADPDAAEQGTASLRPFIARLEKALPNLRIATGRTEAEPATELWALSNAGGGLEMVDVRPRCDVPGLGASQPRSYALRPLDTTLKDRAQVSVRALKPDGTLEEAQPRDYHAIDLDLWATSFLADVERLLAHDMATAAYRVEPDALDAIIDTKRRLAQAIPKGLSPILAGIDCPDDAIAAGRKALRQMLLGSLSDGYAAAALIQFDSEVAAPWDNRATAPRLVGTLEQAAAGGVAVNLTDPKLVLAAGHGYVTSVLTVPELHRQEQIALQLRYPATELEFNRRKRLAIPGSEPDDWYASSDWVGFNDPYVDFDLGTAIVPLPLRVHPQAPTLLDQSTRVPPPDGLADVGRWNYVVRFAHQTAEQDRIALKVTFNSGGAAPSMAANEVDRLFDALACYTEAAAALRSALAGLTQMPTANTPILAAALRSFAELAGAVADAWEVHWAGRESGGAAAFELPRTDMSEQTHSWFVTLQSAHGNWHTLTLVAQSNPGDDDWPEIECRLDDRTTLLAPGEIASDTRIYSFPEPVAAHVALEWCFTFGNLRVTQVRDATAGFAVDRNSKLIESAKAETAAGFVYRTPFVAFAAPVRPEQVVEKRLMLDSWAQRPLVGLFTGLLGSLDTRRTVAFAASYGFALSAGDAPIETMIPVLLLPATVVTPELPEQIRTALDAWLEANCPARARAFWRFSVTLFSDSETGKPQPLVELRDVRSALSGQGDAPVIRDLRYQDGALEVQWASVPGAERFEAVFDRPDAPGQPPVPGVVVQDGDGWRAQGVGSFADGDCWRARVRGVSGAGAGPWSADDDAARLTIANLSPPDATVLIDAETHALTIEVGTADPRDMTELAVTDASGSACAHQLFAGARITLDIATIAAPVRIRLRSVRDRSSGHWVETPLLPTTGVQAPPDVTAVIEGEQVRISFSRSDAATAYEAEILDAAGSSLSPPLVIRGQGSPLTLDAARLPEGDSWQVRVRALLASSEPEQSA</sequence>
<feature type="region of interest" description="Disordered" evidence="1">
    <location>
        <begin position="2344"/>
        <end position="2368"/>
    </location>
</feature>
<proteinExistence type="predicted"/>
<comment type="caution">
    <text evidence="3">The sequence shown here is derived from an EMBL/GenBank/DDBJ whole genome shotgun (WGS) entry which is preliminary data.</text>
</comment>
<name>A0ABW8YNI9_9SPHN</name>
<evidence type="ECO:0000313" key="3">
    <source>
        <dbReference type="EMBL" id="MFL9841856.1"/>
    </source>
</evidence>
<gene>
    <name evidence="3" type="ORF">ABS767_12850</name>
</gene>
<accession>A0ABW8YNI9</accession>
<dbReference type="InterPro" id="IPR018392">
    <property type="entry name" value="LysM"/>
</dbReference>
<feature type="compositionally biased region" description="Basic and acidic residues" evidence="1">
    <location>
        <begin position="2358"/>
        <end position="2368"/>
    </location>
</feature>
<protein>
    <submittedName>
        <fullName evidence="3">LysM peptidoglycan-binding domain-containing protein</fullName>
    </submittedName>
</protein>
<evidence type="ECO:0000259" key="2">
    <source>
        <dbReference type="Pfam" id="PF01476"/>
    </source>
</evidence>